<feature type="region of interest" description="Disordered" evidence="5">
    <location>
        <begin position="196"/>
        <end position="220"/>
    </location>
</feature>
<dbReference type="EC" id="3.6.5.2" evidence="2"/>
<comment type="catalytic activity">
    <reaction evidence="4">
        <text>GTP + H2O = GDP + phosphate + H(+)</text>
        <dbReference type="Rhea" id="RHEA:19669"/>
        <dbReference type="ChEBI" id="CHEBI:15377"/>
        <dbReference type="ChEBI" id="CHEBI:15378"/>
        <dbReference type="ChEBI" id="CHEBI:37565"/>
        <dbReference type="ChEBI" id="CHEBI:43474"/>
        <dbReference type="ChEBI" id="CHEBI:58189"/>
        <dbReference type="EC" id="3.6.5.2"/>
    </reaction>
</comment>
<dbReference type="OrthoDB" id="18798at2759"/>
<dbReference type="InterPro" id="IPR001806">
    <property type="entry name" value="Small_GTPase"/>
</dbReference>
<keyword evidence="3" id="KW-0378">Hydrolase</keyword>
<evidence type="ECO:0000256" key="2">
    <source>
        <dbReference type="ARBA" id="ARBA00011984"/>
    </source>
</evidence>
<dbReference type="Proteomes" id="UP000494165">
    <property type="component" value="Unassembled WGS sequence"/>
</dbReference>
<dbReference type="GO" id="GO:0005525">
    <property type="term" value="F:GTP binding"/>
    <property type="evidence" value="ECO:0007669"/>
    <property type="project" value="InterPro"/>
</dbReference>
<evidence type="ECO:0000256" key="1">
    <source>
        <dbReference type="ARBA" id="ARBA00008344"/>
    </source>
</evidence>
<protein>
    <recommendedName>
        <fullName evidence="2">small monomeric GTPase</fullName>
        <ecNumber evidence="2">3.6.5.2</ecNumber>
    </recommendedName>
</protein>
<dbReference type="SUPFAM" id="SSF52540">
    <property type="entry name" value="P-loop containing nucleoside triphosphate hydrolases"/>
    <property type="match status" value="1"/>
</dbReference>
<evidence type="ECO:0000256" key="5">
    <source>
        <dbReference type="SAM" id="MobiDB-lite"/>
    </source>
</evidence>
<feature type="compositionally biased region" description="Basic residues" evidence="5">
    <location>
        <begin position="209"/>
        <end position="220"/>
    </location>
</feature>
<organism evidence="6 7">
    <name type="scientific">Cloeon dipterum</name>
    <dbReference type="NCBI Taxonomy" id="197152"/>
    <lineage>
        <taxon>Eukaryota</taxon>
        <taxon>Metazoa</taxon>
        <taxon>Ecdysozoa</taxon>
        <taxon>Arthropoda</taxon>
        <taxon>Hexapoda</taxon>
        <taxon>Insecta</taxon>
        <taxon>Pterygota</taxon>
        <taxon>Palaeoptera</taxon>
        <taxon>Ephemeroptera</taxon>
        <taxon>Pisciforma</taxon>
        <taxon>Baetidae</taxon>
        <taxon>Cloeon</taxon>
    </lineage>
</organism>
<comment type="caution">
    <text evidence="6">The sequence shown here is derived from an EMBL/GenBank/DDBJ whole genome shotgun (WGS) entry which is preliminary data.</text>
</comment>
<dbReference type="PROSITE" id="PS51421">
    <property type="entry name" value="RAS"/>
    <property type="match status" value="1"/>
</dbReference>
<dbReference type="InterPro" id="IPR027417">
    <property type="entry name" value="P-loop_NTPase"/>
</dbReference>
<dbReference type="SMART" id="SM00173">
    <property type="entry name" value="RAS"/>
    <property type="match status" value="1"/>
</dbReference>
<dbReference type="SMART" id="SM00175">
    <property type="entry name" value="RAB"/>
    <property type="match status" value="1"/>
</dbReference>
<comment type="similarity">
    <text evidence="1">Belongs to the small GTPase superfamily. Ras family.</text>
</comment>
<accession>A0A8S1D863</accession>
<proteinExistence type="inferred from homology"/>
<dbReference type="PROSITE" id="PS51419">
    <property type="entry name" value="RAB"/>
    <property type="match status" value="1"/>
</dbReference>
<dbReference type="PRINTS" id="PR00449">
    <property type="entry name" value="RASTRNSFRMNG"/>
</dbReference>
<dbReference type="PANTHER" id="PTHR45704">
    <property type="entry name" value="RAS-LIKE FAMILY MEMBER 11"/>
    <property type="match status" value="1"/>
</dbReference>
<reference evidence="6 7" key="1">
    <citation type="submission" date="2020-04" db="EMBL/GenBank/DDBJ databases">
        <authorList>
            <person name="Alioto T."/>
            <person name="Alioto T."/>
            <person name="Gomez Garrido J."/>
        </authorList>
    </citation>
    <scope>NUCLEOTIDE SEQUENCE [LARGE SCALE GENOMIC DNA]</scope>
</reference>
<dbReference type="EMBL" id="CADEPI010000164">
    <property type="protein sequence ID" value="CAB3378447.1"/>
    <property type="molecule type" value="Genomic_DNA"/>
</dbReference>
<keyword evidence="7" id="KW-1185">Reference proteome</keyword>
<dbReference type="GO" id="GO:0003925">
    <property type="term" value="F:G protein activity"/>
    <property type="evidence" value="ECO:0007669"/>
    <property type="project" value="UniProtKB-EC"/>
</dbReference>
<sequence>MTNLSRIKVVVLGTNGVGKSAVTVRYLTKRYIGEYSSGKDMTYQHKVTFDSVVTEIEILDTSMCSGCFNEHLKWGDAFVVVYSVEDKASFQGARRTLQNLSQAKESSFFSLLLLGNKRDLDYMRRVEVDDGQELSLKYGCQFYEVSAAENSAGVSLAFMSLLREARSAQLLRNLPIRRKLGVNSVSKVLGTIFGKNSSSQSNSGGQSKKDRKKKRPSLSI</sequence>
<evidence type="ECO:0000313" key="6">
    <source>
        <dbReference type="EMBL" id="CAB3378447.1"/>
    </source>
</evidence>
<name>A0A8S1D863_9INSE</name>
<dbReference type="AlphaFoldDB" id="A0A8S1D863"/>
<evidence type="ECO:0000256" key="3">
    <source>
        <dbReference type="ARBA" id="ARBA00022801"/>
    </source>
</evidence>
<feature type="compositionally biased region" description="Low complexity" evidence="5">
    <location>
        <begin position="196"/>
        <end position="206"/>
    </location>
</feature>
<evidence type="ECO:0000256" key="4">
    <source>
        <dbReference type="ARBA" id="ARBA00048098"/>
    </source>
</evidence>
<dbReference type="Gene3D" id="3.40.50.300">
    <property type="entry name" value="P-loop containing nucleotide triphosphate hydrolases"/>
    <property type="match status" value="1"/>
</dbReference>
<evidence type="ECO:0000313" key="7">
    <source>
        <dbReference type="Proteomes" id="UP000494165"/>
    </source>
</evidence>
<dbReference type="Pfam" id="PF00071">
    <property type="entry name" value="Ras"/>
    <property type="match status" value="1"/>
</dbReference>
<gene>
    <name evidence="6" type="ORF">CLODIP_2_CD14578</name>
</gene>
<dbReference type="InterPro" id="IPR051065">
    <property type="entry name" value="Ras-related_GTPase"/>
</dbReference>